<proteinExistence type="predicted"/>
<dbReference type="EMBL" id="BKCP01000002">
    <property type="protein sequence ID" value="GER25112.1"/>
    <property type="molecule type" value="Genomic_DNA"/>
</dbReference>
<evidence type="ECO:0000256" key="1">
    <source>
        <dbReference type="SAM" id="MobiDB-lite"/>
    </source>
</evidence>
<organism evidence="2 3">
    <name type="scientific">Striga asiatica</name>
    <name type="common">Asiatic witchweed</name>
    <name type="synonym">Buchnera asiatica</name>
    <dbReference type="NCBI Taxonomy" id="4170"/>
    <lineage>
        <taxon>Eukaryota</taxon>
        <taxon>Viridiplantae</taxon>
        <taxon>Streptophyta</taxon>
        <taxon>Embryophyta</taxon>
        <taxon>Tracheophyta</taxon>
        <taxon>Spermatophyta</taxon>
        <taxon>Magnoliopsida</taxon>
        <taxon>eudicotyledons</taxon>
        <taxon>Gunneridae</taxon>
        <taxon>Pentapetalae</taxon>
        <taxon>asterids</taxon>
        <taxon>lamiids</taxon>
        <taxon>Lamiales</taxon>
        <taxon>Orobanchaceae</taxon>
        <taxon>Buchnereae</taxon>
        <taxon>Striga</taxon>
    </lineage>
</organism>
<accession>A0A5A7NXA2</accession>
<protein>
    <submittedName>
        <fullName evidence="2">Zinc finger C-x8-C-x5-C-x3-H type family protein</fullName>
    </submittedName>
</protein>
<feature type="region of interest" description="Disordered" evidence="1">
    <location>
        <begin position="1"/>
        <end position="27"/>
    </location>
</feature>
<evidence type="ECO:0000313" key="3">
    <source>
        <dbReference type="Proteomes" id="UP000325081"/>
    </source>
</evidence>
<dbReference type="AlphaFoldDB" id="A0A5A7NXA2"/>
<feature type="compositionally biased region" description="Basic and acidic residues" evidence="1">
    <location>
        <begin position="12"/>
        <end position="27"/>
    </location>
</feature>
<name>A0A5A7NXA2_STRAF</name>
<keyword evidence="3" id="KW-1185">Reference proteome</keyword>
<evidence type="ECO:0000313" key="2">
    <source>
        <dbReference type="EMBL" id="GER25112.1"/>
    </source>
</evidence>
<reference evidence="3" key="1">
    <citation type="journal article" date="2019" name="Curr. Biol.">
        <title>Genome Sequence of Striga asiatica Provides Insight into the Evolution of Plant Parasitism.</title>
        <authorList>
            <person name="Yoshida S."/>
            <person name="Kim S."/>
            <person name="Wafula E.K."/>
            <person name="Tanskanen J."/>
            <person name="Kim Y.M."/>
            <person name="Honaas L."/>
            <person name="Yang Z."/>
            <person name="Spallek T."/>
            <person name="Conn C.E."/>
            <person name="Ichihashi Y."/>
            <person name="Cheong K."/>
            <person name="Cui S."/>
            <person name="Der J.P."/>
            <person name="Gundlach H."/>
            <person name="Jiao Y."/>
            <person name="Hori C."/>
            <person name="Ishida J.K."/>
            <person name="Kasahara H."/>
            <person name="Kiba T."/>
            <person name="Kim M.S."/>
            <person name="Koo N."/>
            <person name="Laohavisit A."/>
            <person name="Lee Y.H."/>
            <person name="Lumba S."/>
            <person name="McCourt P."/>
            <person name="Mortimer J.C."/>
            <person name="Mutuku J.M."/>
            <person name="Nomura T."/>
            <person name="Sasaki-Sekimoto Y."/>
            <person name="Seto Y."/>
            <person name="Wang Y."/>
            <person name="Wakatake T."/>
            <person name="Sakakibara H."/>
            <person name="Demura T."/>
            <person name="Yamaguchi S."/>
            <person name="Yoneyama K."/>
            <person name="Manabe R.I."/>
            <person name="Nelson D.C."/>
            <person name="Schulman A.H."/>
            <person name="Timko M.P."/>
            <person name="dePamphilis C.W."/>
            <person name="Choi D."/>
            <person name="Shirasu K."/>
        </authorList>
    </citation>
    <scope>NUCLEOTIDE SEQUENCE [LARGE SCALE GENOMIC DNA]</scope>
    <source>
        <strain evidence="3">cv. UVA1</strain>
    </source>
</reference>
<feature type="compositionally biased region" description="Polar residues" evidence="1">
    <location>
        <begin position="1"/>
        <end position="11"/>
    </location>
</feature>
<comment type="caution">
    <text evidence="2">The sequence shown here is derived from an EMBL/GenBank/DDBJ whole genome shotgun (WGS) entry which is preliminary data.</text>
</comment>
<dbReference type="Proteomes" id="UP000325081">
    <property type="component" value="Unassembled WGS sequence"/>
</dbReference>
<gene>
    <name evidence="2" type="ORF">STAS_00682</name>
</gene>
<sequence>MGVSHATMQGSHLERFSTSDSKNDKKYISNSKGVLKSEIDELENRDVVLLYETDEESDFLTLLQRRSQQWAAFKMDQSWGLIKDIKRSKRHMMKLRVVSSFERSFNATYRNYLEIVFHDKEV</sequence>